<dbReference type="InterPro" id="IPR003743">
    <property type="entry name" value="Zf-RING_7"/>
</dbReference>
<organism evidence="4 5">
    <name type="scientific">Kineosphaera limosa NBRC 100340</name>
    <dbReference type="NCBI Taxonomy" id="1184609"/>
    <lineage>
        <taxon>Bacteria</taxon>
        <taxon>Bacillati</taxon>
        <taxon>Actinomycetota</taxon>
        <taxon>Actinomycetes</taxon>
        <taxon>Micrococcales</taxon>
        <taxon>Dermatophilaceae</taxon>
        <taxon>Kineosphaera</taxon>
    </lineage>
</organism>
<dbReference type="PANTHER" id="PTHR39082:SF1">
    <property type="entry name" value="SCAVENGER RECEPTOR CLASS A MEMBER 3"/>
    <property type="match status" value="1"/>
</dbReference>
<feature type="domain" description="C4-type zinc ribbon" evidence="2">
    <location>
        <begin position="203"/>
        <end position="237"/>
    </location>
</feature>
<dbReference type="eggNOG" id="COG1579">
    <property type="taxonomic scope" value="Bacteria"/>
</dbReference>
<protein>
    <submittedName>
        <fullName evidence="4">Uncharacterized protein</fullName>
    </submittedName>
</protein>
<gene>
    <name evidence="4" type="ORF">KILIM_016_00460</name>
</gene>
<feature type="domain" description="CT398-like coiled coil hairpin" evidence="3">
    <location>
        <begin position="14"/>
        <end position="193"/>
    </location>
</feature>
<evidence type="ECO:0000259" key="3">
    <source>
        <dbReference type="Pfam" id="PF24481"/>
    </source>
</evidence>
<feature type="coiled-coil region" evidence="1">
    <location>
        <begin position="44"/>
        <end position="154"/>
    </location>
</feature>
<evidence type="ECO:0000313" key="4">
    <source>
        <dbReference type="EMBL" id="GAB95106.1"/>
    </source>
</evidence>
<dbReference type="Proteomes" id="UP000008366">
    <property type="component" value="Unassembled WGS sequence"/>
</dbReference>
<dbReference type="InterPro" id="IPR052376">
    <property type="entry name" value="Oxidative_Scav/Glycosyltrans"/>
</dbReference>
<dbReference type="Gene3D" id="1.10.287.1490">
    <property type="match status" value="1"/>
</dbReference>
<dbReference type="Pfam" id="PF02591">
    <property type="entry name" value="Zn_ribbon_9"/>
    <property type="match status" value="1"/>
</dbReference>
<dbReference type="InterPro" id="IPR056003">
    <property type="entry name" value="CT398_CC_hairpin"/>
</dbReference>
<dbReference type="OrthoDB" id="9784388at2"/>
<dbReference type="PANTHER" id="PTHR39082">
    <property type="entry name" value="PHOSPHOLIPASE C-BETA-2-RELATED"/>
    <property type="match status" value="1"/>
</dbReference>
<evidence type="ECO:0000256" key="1">
    <source>
        <dbReference type="SAM" id="Coils"/>
    </source>
</evidence>
<proteinExistence type="predicted"/>
<name>K6WMR7_9MICO</name>
<accession>K6WMR7</accession>
<reference evidence="4 5" key="1">
    <citation type="submission" date="2012-08" db="EMBL/GenBank/DDBJ databases">
        <title>Whole genome shotgun sequence of Kineosphaera limosa NBRC 100340.</title>
        <authorList>
            <person name="Yoshida I."/>
            <person name="Isaki S."/>
            <person name="Hosoyama A."/>
            <person name="Tsuchikane K."/>
            <person name="Katsumata H."/>
            <person name="Ando Y."/>
            <person name="Ohji S."/>
            <person name="Hamada M."/>
            <person name="Tamura T."/>
            <person name="Yamazoe A."/>
            <person name="Yamazaki S."/>
            <person name="Fujita N."/>
        </authorList>
    </citation>
    <scope>NUCLEOTIDE SEQUENCE [LARGE SCALE GENOMIC DNA]</scope>
    <source>
        <strain evidence="4 5">NBRC 100340</strain>
    </source>
</reference>
<dbReference type="AlphaFoldDB" id="K6WMR7"/>
<evidence type="ECO:0000259" key="2">
    <source>
        <dbReference type="Pfam" id="PF02591"/>
    </source>
</evidence>
<dbReference type="Pfam" id="PF24481">
    <property type="entry name" value="CT398_CC"/>
    <property type="match status" value="1"/>
</dbReference>
<comment type="caution">
    <text evidence="4">The sequence shown here is derived from an EMBL/GenBank/DDBJ whole genome shotgun (WGS) entry which is preliminary data.</text>
</comment>
<dbReference type="EMBL" id="BAHD01000016">
    <property type="protein sequence ID" value="GAB95106.1"/>
    <property type="molecule type" value="Genomic_DNA"/>
</dbReference>
<dbReference type="STRING" id="1184609.KILIM_016_00460"/>
<sequence length="245" mass="27138">MNADPSRQWRLLDLAGLDTRTGQLAHRRKNLPQAQRHAELDQRLSALDDDVVRAQTAVQDVQREVDRAESAVQLVRDRSARNQARLDAGQGTPKDLQALQHELASLDRRQAELEDEQLEVMERAEGLDADVTRLEAQREQLAHETAEAAQDKDDALAQITAEEEAIARDRADVAAGVGQDLLDLYEKIRAQTGIGAAALVQRRCGGCQLELMGADLRRIAAAPDDEVVRCEECRRILVRTAESGL</sequence>
<evidence type="ECO:0000313" key="5">
    <source>
        <dbReference type="Proteomes" id="UP000008366"/>
    </source>
</evidence>
<dbReference type="RefSeq" id="WP_006591638.1">
    <property type="nucleotide sequence ID" value="NZ_BAHD01000016.1"/>
</dbReference>
<keyword evidence="5" id="KW-1185">Reference proteome</keyword>
<keyword evidence="1" id="KW-0175">Coiled coil</keyword>